<keyword evidence="1" id="KW-1133">Transmembrane helix</keyword>
<keyword evidence="1" id="KW-0812">Transmembrane</keyword>
<evidence type="ECO:0000313" key="3">
    <source>
        <dbReference type="Proteomes" id="UP000091820"/>
    </source>
</evidence>
<keyword evidence="1" id="KW-0472">Membrane</keyword>
<name>A0A1A9W9W5_9MUSC</name>
<dbReference type="AlphaFoldDB" id="A0A1A9W9W5"/>
<keyword evidence="3" id="KW-1185">Reference proteome</keyword>
<evidence type="ECO:0000256" key="1">
    <source>
        <dbReference type="SAM" id="Phobius"/>
    </source>
</evidence>
<organism evidence="2 3">
    <name type="scientific">Glossina brevipalpis</name>
    <dbReference type="NCBI Taxonomy" id="37001"/>
    <lineage>
        <taxon>Eukaryota</taxon>
        <taxon>Metazoa</taxon>
        <taxon>Ecdysozoa</taxon>
        <taxon>Arthropoda</taxon>
        <taxon>Hexapoda</taxon>
        <taxon>Insecta</taxon>
        <taxon>Pterygota</taxon>
        <taxon>Neoptera</taxon>
        <taxon>Endopterygota</taxon>
        <taxon>Diptera</taxon>
        <taxon>Brachycera</taxon>
        <taxon>Muscomorpha</taxon>
        <taxon>Hippoboscoidea</taxon>
        <taxon>Glossinidae</taxon>
        <taxon>Glossina</taxon>
    </lineage>
</organism>
<feature type="transmembrane region" description="Helical" evidence="1">
    <location>
        <begin position="54"/>
        <end position="73"/>
    </location>
</feature>
<accession>A0A1A9W9W5</accession>
<reference evidence="2" key="2">
    <citation type="submission" date="2020-05" db="UniProtKB">
        <authorList>
            <consortium name="EnsemblMetazoa"/>
        </authorList>
    </citation>
    <scope>IDENTIFICATION</scope>
    <source>
        <strain evidence="2">IAEA</strain>
    </source>
</reference>
<dbReference type="EnsemblMetazoa" id="GBRI011662-RA">
    <property type="protein sequence ID" value="GBRI011662-PA"/>
    <property type="gene ID" value="GBRI011662"/>
</dbReference>
<feature type="transmembrane region" description="Helical" evidence="1">
    <location>
        <begin position="85"/>
        <end position="106"/>
    </location>
</feature>
<evidence type="ECO:0008006" key="4">
    <source>
        <dbReference type="Google" id="ProtNLM"/>
    </source>
</evidence>
<dbReference type="VEuPathDB" id="VectorBase:GBRI011662"/>
<protein>
    <recommendedName>
        <fullName evidence="4">Transmembrane protein</fullName>
    </recommendedName>
</protein>
<proteinExistence type="predicted"/>
<sequence>MSRQFCSIALLEAKTRSTGFPSIYLRKKTHHCLHHHHHREYSPSNANQLEFCSIAGSFVIIIVVLIAVVQINCSSDGHTKKAKPVLIYLWLQFTLAATIVRCRWKYSCCDVFKKQHTTYNIQPVTSYWERKKKEEEEIIVKRKNLLSERCPPEYANK</sequence>
<evidence type="ECO:0000313" key="2">
    <source>
        <dbReference type="EnsemblMetazoa" id="GBRI011662-PA"/>
    </source>
</evidence>
<dbReference type="Proteomes" id="UP000091820">
    <property type="component" value="Unassembled WGS sequence"/>
</dbReference>
<reference evidence="3" key="1">
    <citation type="submission" date="2014-03" db="EMBL/GenBank/DDBJ databases">
        <authorList>
            <person name="Aksoy S."/>
            <person name="Warren W."/>
            <person name="Wilson R.K."/>
        </authorList>
    </citation>
    <scope>NUCLEOTIDE SEQUENCE [LARGE SCALE GENOMIC DNA]</scope>
    <source>
        <strain evidence="3">IAEA</strain>
    </source>
</reference>